<dbReference type="Pfam" id="PF00370">
    <property type="entry name" value="FGGY_N"/>
    <property type="match status" value="1"/>
</dbReference>
<evidence type="ECO:0000259" key="4">
    <source>
        <dbReference type="Pfam" id="PF00370"/>
    </source>
</evidence>
<evidence type="ECO:0000313" key="5">
    <source>
        <dbReference type="EMBL" id="HIV37658.1"/>
    </source>
</evidence>
<evidence type="ECO:0000313" key="6">
    <source>
        <dbReference type="Proteomes" id="UP000886814"/>
    </source>
</evidence>
<sequence>MSVEENRKIIEEGRAVLGIELGSTRIKAVLVNDKNQPIASGSHEWENQYVNNIWTYSEEAIWTGIQDSYQDMARDVKEKYGVEITKLGAIGFSAMMHGYMPFD</sequence>
<dbReference type="AlphaFoldDB" id="A0A9D1PCE6"/>
<name>A0A9D1PCE6_9FIRM</name>
<dbReference type="PANTHER" id="PTHR43095:SF5">
    <property type="entry name" value="XYLULOSE KINASE"/>
    <property type="match status" value="1"/>
</dbReference>
<comment type="similarity">
    <text evidence="1">Belongs to the FGGY kinase family.</text>
</comment>
<accession>A0A9D1PCE6</accession>
<evidence type="ECO:0000256" key="1">
    <source>
        <dbReference type="ARBA" id="ARBA00009156"/>
    </source>
</evidence>
<keyword evidence="2" id="KW-0808">Transferase</keyword>
<keyword evidence="3" id="KW-0418">Kinase</keyword>
<comment type="caution">
    <text evidence="5">The sequence shown here is derived from an EMBL/GenBank/DDBJ whole genome shotgun (WGS) entry which is preliminary data.</text>
</comment>
<dbReference type="GO" id="GO:0016301">
    <property type="term" value="F:kinase activity"/>
    <property type="evidence" value="ECO:0007669"/>
    <property type="project" value="UniProtKB-KW"/>
</dbReference>
<reference evidence="5" key="2">
    <citation type="submission" date="2021-04" db="EMBL/GenBank/DDBJ databases">
        <authorList>
            <person name="Gilroy R."/>
        </authorList>
    </citation>
    <scope>NUCLEOTIDE SEQUENCE</scope>
    <source>
        <strain evidence="5">CHK195-9823</strain>
    </source>
</reference>
<feature type="non-terminal residue" evidence="5">
    <location>
        <position position="103"/>
    </location>
</feature>
<dbReference type="Proteomes" id="UP000886814">
    <property type="component" value="Unassembled WGS sequence"/>
</dbReference>
<evidence type="ECO:0000256" key="2">
    <source>
        <dbReference type="ARBA" id="ARBA00022679"/>
    </source>
</evidence>
<dbReference type="EMBL" id="DXIQ01000008">
    <property type="protein sequence ID" value="HIV37658.1"/>
    <property type="molecule type" value="Genomic_DNA"/>
</dbReference>
<gene>
    <name evidence="5" type="ORF">H9747_01445</name>
</gene>
<proteinExistence type="inferred from homology"/>
<protein>
    <submittedName>
        <fullName evidence="5">ATPase</fullName>
    </submittedName>
</protein>
<dbReference type="InterPro" id="IPR018484">
    <property type="entry name" value="FGGY_N"/>
</dbReference>
<dbReference type="SUPFAM" id="SSF53067">
    <property type="entry name" value="Actin-like ATPase domain"/>
    <property type="match status" value="1"/>
</dbReference>
<dbReference type="InterPro" id="IPR043129">
    <property type="entry name" value="ATPase_NBD"/>
</dbReference>
<dbReference type="GO" id="GO:0005975">
    <property type="term" value="P:carbohydrate metabolic process"/>
    <property type="evidence" value="ECO:0007669"/>
    <property type="project" value="InterPro"/>
</dbReference>
<organism evidence="5 6">
    <name type="scientific">Candidatus Blautia stercorigallinarum</name>
    <dbReference type="NCBI Taxonomy" id="2838501"/>
    <lineage>
        <taxon>Bacteria</taxon>
        <taxon>Bacillati</taxon>
        <taxon>Bacillota</taxon>
        <taxon>Clostridia</taxon>
        <taxon>Lachnospirales</taxon>
        <taxon>Lachnospiraceae</taxon>
        <taxon>Blautia</taxon>
    </lineage>
</organism>
<reference evidence="5" key="1">
    <citation type="journal article" date="2021" name="PeerJ">
        <title>Extensive microbial diversity within the chicken gut microbiome revealed by metagenomics and culture.</title>
        <authorList>
            <person name="Gilroy R."/>
            <person name="Ravi A."/>
            <person name="Getino M."/>
            <person name="Pursley I."/>
            <person name="Horton D.L."/>
            <person name="Alikhan N.F."/>
            <person name="Baker D."/>
            <person name="Gharbi K."/>
            <person name="Hall N."/>
            <person name="Watson M."/>
            <person name="Adriaenssens E.M."/>
            <person name="Foster-Nyarko E."/>
            <person name="Jarju S."/>
            <person name="Secka A."/>
            <person name="Antonio M."/>
            <person name="Oren A."/>
            <person name="Chaudhuri R.R."/>
            <person name="La Ragione R."/>
            <person name="Hildebrand F."/>
            <person name="Pallen M.J."/>
        </authorList>
    </citation>
    <scope>NUCLEOTIDE SEQUENCE</scope>
    <source>
        <strain evidence="5">CHK195-9823</strain>
    </source>
</reference>
<evidence type="ECO:0000256" key="3">
    <source>
        <dbReference type="ARBA" id="ARBA00022777"/>
    </source>
</evidence>
<dbReference type="PANTHER" id="PTHR43095">
    <property type="entry name" value="SUGAR KINASE"/>
    <property type="match status" value="1"/>
</dbReference>
<dbReference type="InterPro" id="IPR050406">
    <property type="entry name" value="FGGY_Carb_Kinase"/>
</dbReference>
<dbReference type="Gene3D" id="3.30.420.40">
    <property type="match status" value="1"/>
</dbReference>
<feature type="domain" description="Carbohydrate kinase FGGY N-terminal" evidence="4">
    <location>
        <begin position="16"/>
        <end position="103"/>
    </location>
</feature>